<accession>H2Y0G4</accession>
<dbReference type="HOGENOM" id="CLU_104865_0_0_1"/>
<reference evidence="1" key="2">
    <citation type="journal article" date="2008" name="Genome Biol.">
        <title>Improved genome assembly and evidence-based global gene model set for the chordate Ciona intestinalis: new insight into intron and operon populations.</title>
        <authorList>
            <person name="Satou Y."/>
            <person name="Mineta K."/>
            <person name="Ogasawara M."/>
            <person name="Sasakura Y."/>
            <person name="Shoguchi E."/>
            <person name="Ueno K."/>
            <person name="Yamada L."/>
            <person name="Matsumoto J."/>
            <person name="Wasserscheid J."/>
            <person name="Dewar K."/>
            <person name="Wiley G.B."/>
            <person name="Macmil S.L."/>
            <person name="Roe B.A."/>
            <person name="Zeller R.W."/>
            <person name="Hastings K.E."/>
            <person name="Lemaire P."/>
            <person name="Lindquist E."/>
            <person name="Endo T."/>
            <person name="Hotta K."/>
            <person name="Inaba K."/>
        </authorList>
    </citation>
    <scope>NUCLEOTIDE SEQUENCE [LARGE SCALE GENOMIC DNA]</scope>
    <source>
        <strain evidence="1">wild type</strain>
    </source>
</reference>
<sequence>MYHTIHHIRYSVKNVEKFSSFLINQLKFKKYATPKASKCPLQSKTTVLRHADVIFIIDELKEGAEPCCGNFFCHRNNNHPVNTACDVCLQTSQVDFILQRGKSVSSENIHRETDHIGDKDGIVSYAVIKSPVGNLQHTLIDLTKYGGAFLPGFEVDQAWKAEENPQVMTAVDHIAFALKLEHTDEVVQWYNHCLGFSRMIINIEEDFDDGFVVKEGTRGLRLKAVLGPQHL</sequence>
<dbReference type="GO" id="GO:0009072">
    <property type="term" value="P:aromatic amino acid metabolic process"/>
    <property type="evidence" value="ECO:0007669"/>
    <property type="project" value="InterPro"/>
</dbReference>
<dbReference type="PANTHER" id="PTHR11959">
    <property type="entry name" value="4-HYDROXYPHENYLPYRUVATE DIOXYGENASE"/>
    <property type="match status" value="1"/>
</dbReference>
<protein>
    <recommendedName>
        <fullName evidence="3">VOC domain-containing protein</fullName>
    </recommendedName>
</protein>
<name>H2Y0G4_CIOIN</name>
<reference evidence="1" key="3">
    <citation type="submission" date="2025-08" db="UniProtKB">
        <authorList>
            <consortium name="Ensembl"/>
        </authorList>
    </citation>
    <scope>IDENTIFICATION</scope>
</reference>
<dbReference type="InterPro" id="IPR005956">
    <property type="entry name" value="4OHPhenylPyrv_dOase"/>
</dbReference>
<dbReference type="Ensembl" id="ENSCINT00000032424.1">
    <property type="protein sequence ID" value="ENSCINP00000035398.1"/>
    <property type="gene ID" value="ENSCING00000021765.1"/>
</dbReference>
<organism evidence="1 2">
    <name type="scientific">Ciona intestinalis</name>
    <name type="common">Transparent sea squirt</name>
    <name type="synonym">Ascidia intestinalis</name>
    <dbReference type="NCBI Taxonomy" id="7719"/>
    <lineage>
        <taxon>Eukaryota</taxon>
        <taxon>Metazoa</taxon>
        <taxon>Chordata</taxon>
        <taxon>Tunicata</taxon>
        <taxon>Ascidiacea</taxon>
        <taxon>Phlebobranchia</taxon>
        <taxon>Cionidae</taxon>
        <taxon>Ciona</taxon>
    </lineage>
</organism>
<proteinExistence type="predicted"/>
<reference evidence="1" key="4">
    <citation type="submission" date="2025-09" db="UniProtKB">
        <authorList>
            <consortium name="Ensembl"/>
        </authorList>
    </citation>
    <scope>IDENTIFICATION</scope>
</reference>
<reference evidence="2" key="1">
    <citation type="journal article" date="2002" name="Science">
        <title>The draft genome of Ciona intestinalis: insights into chordate and vertebrate origins.</title>
        <authorList>
            <person name="Dehal P."/>
            <person name="Satou Y."/>
            <person name="Campbell R.K."/>
            <person name="Chapman J."/>
            <person name="Degnan B."/>
            <person name="De Tomaso A."/>
            <person name="Davidson B."/>
            <person name="Di Gregorio A."/>
            <person name="Gelpke M."/>
            <person name="Goodstein D.M."/>
            <person name="Harafuji N."/>
            <person name="Hastings K.E."/>
            <person name="Ho I."/>
            <person name="Hotta K."/>
            <person name="Huang W."/>
            <person name="Kawashima T."/>
            <person name="Lemaire P."/>
            <person name="Martinez D."/>
            <person name="Meinertzhagen I.A."/>
            <person name="Necula S."/>
            <person name="Nonaka M."/>
            <person name="Putnam N."/>
            <person name="Rash S."/>
            <person name="Saiga H."/>
            <person name="Satake M."/>
            <person name="Terry A."/>
            <person name="Yamada L."/>
            <person name="Wang H.G."/>
            <person name="Awazu S."/>
            <person name="Azumi K."/>
            <person name="Boore J."/>
            <person name="Branno M."/>
            <person name="Chin-Bow S."/>
            <person name="DeSantis R."/>
            <person name="Doyle S."/>
            <person name="Francino P."/>
            <person name="Keys D.N."/>
            <person name="Haga S."/>
            <person name="Hayashi H."/>
            <person name="Hino K."/>
            <person name="Imai K.S."/>
            <person name="Inaba K."/>
            <person name="Kano S."/>
            <person name="Kobayashi K."/>
            <person name="Kobayashi M."/>
            <person name="Lee B.I."/>
            <person name="Makabe K.W."/>
            <person name="Manohar C."/>
            <person name="Matassi G."/>
            <person name="Medina M."/>
            <person name="Mochizuki Y."/>
            <person name="Mount S."/>
            <person name="Morishita T."/>
            <person name="Miura S."/>
            <person name="Nakayama A."/>
            <person name="Nishizaka S."/>
            <person name="Nomoto H."/>
            <person name="Ohta F."/>
            <person name="Oishi K."/>
            <person name="Rigoutsos I."/>
            <person name="Sano M."/>
            <person name="Sasaki A."/>
            <person name="Sasakura Y."/>
            <person name="Shoguchi E."/>
            <person name="Shin-i T."/>
            <person name="Spagnuolo A."/>
            <person name="Stainier D."/>
            <person name="Suzuki M.M."/>
            <person name="Tassy O."/>
            <person name="Takatori N."/>
            <person name="Tokuoka M."/>
            <person name="Yagi K."/>
            <person name="Yoshizaki F."/>
            <person name="Wada S."/>
            <person name="Zhang C."/>
            <person name="Hyatt P.D."/>
            <person name="Larimer F."/>
            <person name="Detter C."/>
            <person name="Doggett N."/>
            <person name="Glavina T."/>
            <person name="Hawkins T."/>
            <person name="Richardson P."/>
            <person name="Lucas S."/>
            <person name="Kohara Y."/>
            <person name="Levine M."/>
            <person name="Satoh N."/>
            <person name="Rokhsar D.S."/>
        </authorList>
    </citation>
    <scope>NUCLEOTIDE SEQUENCE [LARGE SCALE GENOMIC DNA]</scope>
</reference>
<dbReference type="STRING" id="7719.ENSCINP00000035398"/>
<dbReference type="OMA" id="HMPYRQG"/>
<evidence type="ECO:0000313" key="1">
    <source>
        <dbReference type="Ensembl" id="ENSCINP00000035398.1"/>
    </source>
</evidence>
<dbReference type="InParanoid" id="H2Y0G4"/>
<keyword evidence="2" id="KW-1185">Reference proteome</keyword>
<dbReference type="GeneTree" id="ENSGT00530000063474"/>
<dbReference type="Gene3D" id="3.10.180.10">
    <property type="entry name" value="2,3-Dihydroxybiphenyl 1,2-Dioxygenase, domain 1"/>
    <property type="match status" value="2"/>
</dbReference>
<dbReference type="PANTHER" id="PTHR11959:SF10">
    <property type="entry name" value="4-HYDROXYPHENYLPYRUVATE DIOXYGENASE-LIKE PROTEIN"/>
    <property type="match status" value="1"/>
</dbReference>
<dbReference type="AlphaFoldDB" id="H2Y0G4"/>
<evidence type="ECO:0008006" key="3">
    <source>
        <dbReference type="Google" id="ProtNLM"/>
    </source>
</evidence>
<dbReference type="GO" id="GO:0003868">
    <property type="term" value="F:4-hydroxyphenylpyruvate dioxygenase activity"/>
    <property type="evidence" value="ECO:0007669"/>
    <property type="project" value="InterPro"/>
</dbReference>
<dbReference type="SUPFAM" id="SSF54593">
    <property type="entry name" value="Glyoxalase/Bleomycin resistance protein/Dihydroxybiphenyl dioxygenase"/>
    <property type="match status" value="1"/>
</dbReference>
<dbReference type="InterPro" id="IPR029068">
    <property type="entry name" value="Glyas_Bleomycin-R_OHBP_Dase"/>
</dbReference>
<dbReference type="Proteomes" id="UP000008144">
    <property type="component" value="Chromosome 2"/>
</dbReference>
<dbReference type="EMBL" id="EAAA01001449">
    <property type="status" value="NOT_ANNOTATED_CDS"/>
    <property type="molecule type" value="Genomic_DNA"/>
</dbReference>
<evidence type="ECO:0000313" key="2">
    <source>
        <dbReference type="Proteomes" id="UP000008144"/>
    </source>
</evidence>